<comment type="subcellular location">
    <subcellularLocation>
        <location evidence="1">Membrane</location>
        <topology evidence="1">Multi-pass membrane protein</topology>
    </subcellularLocation>
</comment>
<dbReference type="Proteomes" id="UP000028045">
    <property type="component" value="Unassembled WGS sequence"/>
</dbReference>
<dbReference type="SUPFAM" id="SSF144091">
    <property type="entry name" value="Rhomboid-like"/>
    <property type="match status" value="1"/>
</dbReference>
<evidence type="ECO:0000256" key="3">
    <source>
        <dbReference type="ARBA" id="ARBA00022692"/>
    </source>
</evidence>
<organism evidence="11 12">
    <name type="scientific">Stachybotrys chartarum (strain CBS 109288 / IBT 7711)</name>
    <name type="common">Toxic black mold</name>
    <name type="synonym">Stilbospora chartarum</name>
    <dbReference type="NCBI Taxonomy" id="1280523"/>
    <lineage>
        <taxon>Eukaryota</taxon>
        <taxon>Fungi</taxon>
        <taxon>Dikarya</taxon>
        <taxon>Ascomycota</taxon>
        <taxon>Pezizomycotina</taxon>
        <taxon>Sordariomycetes</taxon>
        <taxon>Hypocreomycetidae</taxon>
        <taxon>Hypocreales</taxon>
        <taxon>Stachybotryaceae</taxon>
        <taxon>Stachybotrys</taxon>
    </lineage>
</organism>
<name>A0A084B4U4_STACB</name>
<dbReference type="PANTHER" id="PTHR43731:SF14">
    <property type="entry name" value="PRESENILIN-ASSOCIATED RHOMBOID-LIKE PROTEIN, MITOCHONDRIAL"/>
    <property type="match status" value="1"/>
</dbReference>
<feature type="region of interest" description="Disordered" evidence="8">
    <location>
        <begin position="48"/>
        <end position="70"/>
    </location>
</feature>
<evidence type="ECO:0000256" key="6">
    <source>
        <dbReference type="ARBA" id="ARBA00023136"/>
    </source>
</evidence>
<feature type="domain" description="Peptidase S54 rhomboid" evidence="10">
    <location>
        <begin position="371"/>
        <end position="509"/>
    </location>
</feature>
<keyword evidence="7" id="KW-0175">Coiled coil</keyword>
<accession>A0A084B4U4</accession>
<keyword evidence="3 9" id="KW-0812">Transmembrane</keyword>
<keyword evidence="6 9" id="KW-0472">Membrane</keyword>
<dbReference type="GO" id="GO:0016020">
    <property type="term" value="C:membrane"/>
    <property type="evidence" value="ECO:0007669"/>
    <property type="project" value="UniProtKB-SubCell"/>
</dbReference>
<gene>
    <name evidence="11" type="ORF">S7711_05642</name>
</gene>
<evidence type="ECO:0000256" key="2">
    <source>
        <dbReference type="ARBA" id="ARBA00009045"/>
    </source>
</evidence>
<dbReference type="Pfam" id="PF01694">
    <property type="entry name" value="Rhomboid"/>
    <property type="match status" value="1"/>
</dbReference>
<feature type="region of interest" description="Disordered" evidence="8">
    <location>
        <begin position="527"/>
        <end position="568"/>
    </location>
</feature>
<evidence type="ECO:0000313" key="12">
    <source>
        <dbReference type="Proteomes" id="UP000028045"/>
    </source>
</evidence>
<evidence type="ECO:0000256" key="4">
    <source>
        <dbReference type="ARBA" id="ARBA00022801"/>
    </source>
</evidence>
<sequence>MNLFLCPNASPALLRSSFRLSYLAKPSGVFASSPARWLSCSTSNGRHATARAPLRDTGLPPGPRRTAPGPAYPSAYRRTLFAPRIIRDYQELPRDYRDKVGLPFRSKDLTEAEVRQIFGAGIAAPAANHLLRMLHGRRVAGTLCDPSYAIHTAQFSDDQIEQALEYLRRTVPVEETMNAGLRAEDELEEMEREMEAERQRKETGEEELKIEPDPVYGRSALDEIRARNIAMRKSHEKSLAEVTNDSERQPFLGPLARFQEEDREITNPKVAEYYAEAQSDLQEPPPMSFWRRVLPSAAVVIAVSGLLAFVATIYEEPAAAYRLLPQFTTSQVTVGAIVALNLLVYLGWKVPPLWKFFNQRMILVVATIKPVTLFTSIFSHQVLGHMLGNLIPLWFIGTALHDEMGRAGFLALFLACGAFGYLGTLATYTARGVLGVTSLGASGAVHGICGAYFWEHRNDGFRFFGLPDEGVHGVVFLALQAGVHLAAALRPTAKIDVASHVLGWVTGILGMELFSRHRRKDEKRDKKIINALPQQTSQAQRERYQREAESYQKAVEGEGALSARKAGG</sequence>
<dbReference type="Gene3D" id="1.20.1540.10">
    <property type="entry name" value="Rhomboid-like"/>
    <property type="match status" value="1"/>
</dbReference>
<dbReference type="EMBL" id="KL648070">
    <property type="protein sequence ID" value="KEY72573.1"/>
    <property type="molecule type" value="Genomic_DNA"/>
</dbReference>
<feature type="transmembrane region" description="Helical" evidence="9">
    <location>
        <begin position="360"/>
        <end position="377"/>
    </location>
</feature>
<dbReference type="InterPro" id="IPR022764">
    <property type="entry name" value="Peptidase_S54_rhomboid_dom"/>
</dbReference>
<proteinExistence type="inferred from homology"/>
<evidence type="ECO:0000256" key="8">
    <source>
        <dbReference type="SAM" id="MobiDB-lite"/>
    </source>
</evidence>
<feature type="transmembrane region" description="Helical" evidence="9">
    <location>
        <begin position="407"/>
        <end position="428"/>
    </location>
</feature>
<keyword evidence="4" id="KW-0378">Hydrolase</keyword>
<evidence type="ECO:0000256" key="1">
    <source>
        <dbReference type="ARBA" id="ARBA00004141"/>
    </source>
</evidence>
<comment type="similarity">
    <text evidence="2">Belongs to the peptidase S54 family.</text>
</comment>
<feature type="transmembrane region" description="Helical" evidence="9">
    <location>
        <begin position="293"/>
        <end position="314"/>
    </location>
</feature>
<dbReference type="GO" id="GO:0004252">
    <property type="term" value="F:serine-type endopeptidase activity"/>
    <property type="evidence" value="ECO:0007669"/>
    <property type="project" value="InterPro"/>
</dbReference>
<dbReference type="HOGENOM" id="CLU_026938_1_0_1"/>
<dbReference type="AlphaFoldDB" id="A0A084B4U4"/>
<evidence type="ECO:0000256" key="7">
    <source>
        <dbReference type="SAM" id="Coils"/>
    </source>
</evidence>
<reference evidence="11 12" key="1">
    <citation type="journal article" date="2014" name="BMC Genomics">
        <title>Comparative genome sequencing reveals chemotype-specific gene clusters in the toxigenic black mold Stachybotrys.</title>
        <authorList>
            <person name="Semeiks J."/>
            <person name="Borek D."/>
            <person name="Otwinowski Z."/>
            <person name="Grishin N.V."/>
        </authorList>
    </citation>
    <scope>NUCLEOTIDE SEQUENCE [LARGE SCALE GENOMIC DNA]</scope>
    <source>
        <strain evidence="12">CBS 109288 / IBT 7711</strain>
    </source>
</reference>
<feature type="transmembrane region" description="Helical" evidence="9">
    <location>
        <begin position="434"/>
        <end position="454"/>
    </location>
</feature>
<dbReference type="OrthoDB" id="10260614at2759"/>
<evidence type="ECO:0000313" key="11">
    <source>
        <dbReference type="EMBL" id="KEY72573.1"/>
    </source>
</evidence>
<evidence type="ECO:0000256" key="9">
    <source>
        <dbReference type="SAM" id="Phobius"/>
    </source>
</evidence>
<dbReference type="GO" id="GO:0006465">
    <property type="term" value="P:signal peptide processing"/>
    <property type="evidence" value="ECO:0007669"/>
    <property type="project" value="TreeGrafter"/>
</dbReference>
<feature type="transmembrane region" description="Helical" evidence="9">
    <location>
        <begin position="326"/>
        <end position="348"/>
    </location>
</feature>
<dbReference type="InterPro" id="IPR050925">
    <property type="entry name" value="Rhomboid_protease_S54"/>
</dbReference>
<keyword evidence="5 9" id="KW-1133">Transmembrane helix</keyword>
<evidence type="ECO:0000256" key="5">
    <source>
        <dbReference type="ARBA" id="ARBA00022989"/>
    </source>
</evidence>
<keyword evidence="12" id="KW-1185">Reference proteome</keyword>
<evidence type="ECO:0000259" key="10">
    <source>
        <dbReference type="Pfam" id="PF01694"/>
    </source>
</evidence>
<feature type="compositionally biased region" description="Basic and acidic residues" evidence="8">
    <location>
        <begin position="540"/>
        <end position="550"/>
    </location>
</feature>
<dbReference type="PANTHER" id="PTHR43731">
    <property type="entry name" value="RHOMBOID PROTEASE"/>
    <property type="match status" value="1"/>
</dbReference>
<feature type="coiled-coil region" evidence="7">
    <location>
        <begin position="173"/>
        <end position="207"/>
    </location>
</feature>
<dbReference type="InterPro" id="IPR035952">
    <property type="entry name" value="Rhomboid-like_sf"/>
</dbReference>
<protein>
    <recommendedName>
        <fullName evidence="10">Peptidase S54 rhomboid domain-containing protein</fullName>
    </recommendedName>
</protein>